<dbReference type="GeneTree" id="ENSGT00950000183076"/>
<name>A0A3Q2YWK7_HIPCM</name>
<dbReference type="Gene3D" id="1.10.506.10">
    <property type="entry name" value="GTPase Activation - p120gap, domain 1"/>
    <property type="match status" value="1"/>
</dbReference>
<evidence type="ECO:0000313" key="2">
    <source>
        <dbReference type="Ensembl" id="ENSHCOP00000023400.1"/>
    </source>
</evidence>
<dbReference type="PROSITE" id="PS00509">
    <property type="entry name" value="RAS_GTPASE_ACTIV_1"/>
    <property type="match status" value="1"/>
</dbReference>
<keyword evidence="3" id="KW-1185">Reference proteome</keyword>
<proteinExistence type="predicted"/>
<evidence type="ECO:0000313" key="3">
    <source>
        <dbReference type="Proteomes" id="UP000264820"/>
    </source>
</evidence>
<dbReference type="Pfam" id="PF00616">
    <property type="entry name" value="RasGAP"/>
    <property type="match status" value="1"/>
</dbReference>
<dbReference type="STRING" id="109280.ENSHCOP00000023400"/>
<dbReference type="SMART" id="SM00323">
    <property type="entry name" value="RasGAP"/>
    <property type="match status" value="1"/>
</dbReference>
<evidence type="ECO:0000259" key="1">
    <source>
        <dbReference type="PROSITE" id="PS50018"/>
    </source>
</evidence>
<dbReference type="SUPFAM" id="SSF48350">
    <property type="entry name" value="GTPase activation domain, GAP"/>
    <property type="match status" value="1"/>
</dbReference>
<dbReference type="PROSITE" id="PS50018">
    <property type="entry name" value="RAS_GTPASE_ACTIV_2"/>
    <property type="match status" value="1"/>
</dbReference>
<dbReference type="GO" id="GO:0005938">
    <property type="term" value="C:cell cortex"/>
    <property type="evidence" value="ECO:0007669"/>
    <property type="project" value="TreeGrafter"/>
</dbReference>
<dbReference type="GO" id="GO:0051015">
    <property type="term" value="F:actin filament binding"/>
    <property type="evidence" value="ECO:0007669"/>
    <property type="project" value="TreeGrafter"/>
</dbReference>
<feature type="domain" description="Ras-GAP" evidence="1">
    <location>
        <begin position="1"/>
        <end position="185"/>
    </location>
</feature>
<dbReference type="GO" id="GO:0005096">
    <property type="term" value="F:GTPase activator activity"/>
    <property type="evidence" value="ECO:0007669"/>
    <property type="project" value="TreeGrafter"/>
</dbReference>
<dbReference type="OMA" id="AYMITLN"/>
<dbReference type="InterPro" id="IPR001936">
    <property type="entry name" value="RasGAP_dom"/>
</dbReference>
<reference evidence="2" key="1">
    <citation type="submission" date="2025-08" db="UniProtKB">
        <authorList>
            <consortium name="Ensembl"/>
        </authorList>
    </citation>
    <scope>IDENTIFICATION</scope>
</reference>
<protein>
    <recommendedName>
        <fullName evidence="1">Ras-GAP domain-containing protein</fullName>
    </recommendedName>
</protein>
<dbReference type="InterPro" id="IPR023152">
    <property type="entry name" value="RasGAP_CS"/>
</dbReference>
<dbReference type="InterPro" id="IPR000593">
    <property type="entry name" value="RasGAP_C"/>
</dbReference>
<dbReference type="AlphaFoldDB" id="A0A3Q2YWK7"/>
<reference evidence="2" key="2">
    <citation type="submission" date="2025-09" db="UniProtKB">
        <authorList>
            <consortium name="Ensembl"/>
        </authorList>
    </citation>
    <scope>IDENTIFICATION</scope>
</reference>
<dbReference type="Ensembl" id="ENSHCOT00000015586.1">
    <property type="protein sequence ID" value="ENSHCOP00000023400.1"/>
    <property type="gene ID" value="ENSHCOG00000011910.1"/>
</dbReference>
<dbReference type="InterPro" id="IPR008936">
    <property type="entry name" value="Rho_GTPase_activation_prot"/>
</dbReference>
<accession>A0A3Q2YWK7</accession>
<dbReference type="GO" id="GO:0005516">
    <property type="term" value="F:calmodulin binding"/>
    <property type="evidence" value="ECO:0007669"/>
    <property type="project" value="TreeGrafter"/>
</dbReference>
<sequence>MLVNFYRHERGRNVLREVLGPALRDILADGDLDVRTDPVEVYKTWINQTESRSGFKSSLPYDVSPEDALSHPEVRRRVDIAVVNLHNLTQRILKAITSNINKLPYGLRYTAKVLGDTLRSTFPAASEDDVYKVLCNLVYYRFMNPAIVAPDAFDVLEPSGVPGGLRPERRRLLGSAARLLQRAATGELFLGSGEHVAALNRYVTHAHATFRKFVRRVCDVPNPSQHFRMDEYSETLIVSRPLVYISLGELLNTHKLLLEHRDALCPEPSDQLRLLLADVGPIPTLQELVGTATTTAPGTRSISSIMMQLMADVIRTQPGDTLADVLRAAVSPDQELRHKELMHRRIAQDANTPDKMKRRRSTLATTSLSLEEKKRKIGRSVRRLEALGILPATRGHERILKMIAQDVRNQRVHRRRRGGELVKLGQTLHGLRDKSNFLGQQADYYGHYIASFAQLHESRSSTPIYRLSYTATRLHEKGVLLEIQDLPSTQCI</sequence>
<dbReference type="PANTHER" id="PTHR14149:SF10">
    <property type="entry name" value="RAS GTPASE-ACTIVATING-LIKE PROTEIN IQGAP3"/>
    <property type="match status" value="1"/>
</dbReference>
<organism evidence="2 3">
    <name type="scientific">Hippocampus comes</name>
    <name type="common">Tiger tail seahorse</name>
    <dbReference type="NCBI Taxonomy" id="109280"/>
    <lineage>
        <taxon>Eukaryota</taxon>
        <taxon>Metazoa</taxon>
        <taxon>Chordata</taxon>
        <taxon>Craniata</taxon>
        <taxon>Vertebrata</taxon>
        <taxon>Euteleostomi</taxon>
        <taxon>Actinopterygii</taxon>
        <taxon>Neopterygii</taxon>
        <taxon>Teleostei</taxon>
        <taxon>Neoteleostei</taxon>
        <taxon>Acanthomorphata</taxon>
        <taxon>Syngnathiaria</taxon>
        <taxon>Syngnathiformes</taxon>
        <taxon>Syngnathoidei</taxon>
        <taxon>Syngnathidae</taxon>
        <taxon>Hippocampus</taxon>
    </lineage>
</organism>
<dbReference type="PANTHER" id="PTHR14149">
    <property type="entry name" value="RAS GTPASE-ACTIVATING PROTEIN WITH IQ MOTIF"/>
    <property type="match status" value="1"/>
</dbReference>
<dbReference type="Proteomes" id="UP000264820">
    <property type="component" value="Unplaced"/>
</dbReference>
<dbReference type="GO" id="GO:1903479">
    <property type="term" value="P:mitotic actomyosin contractile ring assembly actin filament organization"/>
    <property type="evidence" value="ECO:0007669"/>
    <property type="project" value="TreeGrafter"/>
</dbReference>
<dbReference type="Pfam" id="PF03836">
    <property type="entry name" value="RasGAP_C"/>
    <property type="match status" value="1"/>
</dbReference>